<proteinExistence type="predicted"/>
<dbReference type="VEuPathDB" id="FungiDB:MYCFIDRAFT_175397"/>
<evidence type="ECO:0000313" key="1">
    <source>
        <dbReference type="EMBL" id="EME81806.1"/>
    </source>
</evidence>
<dbReference type="GeneID" id="19333376"/>
<accession>M3AB57</accession>
<dbReference type="HOGENOM" id="CLU_2097887_0_0_1"/>
<dbReference type="AlphaFoldDB" id="M3AB57"/>
<sequence length="116" mass="13277">MRNPITVGHASMWLGLPPSTSQTPKRQVRVQCKLLLSNDLLVPMDAHPISFVFVQPNNFLPVISEEIERPDVSDSEISSSHEFRIRASPVLGSIDILRTRTFRLRICDKVWRRAKE</sequence>
<gene>
    <name evidence="1" type="ORF">MYCFIDRAFT_175397</name>
</gene>
<reference evidence="1 2" key="1">
    <citation type="journal article" date="2012" name="PLoS Pathog.">
        <title>Diverse lifestyles and strategies of plant pathogenesis encoded in the genomes of eighteen Dothideomycetes fungi.</title>
        <authorList>
            <person name="Ohm R.A."/>
            <person name="Feau N."/>
            <person name="Henrissat B."/>
            <person name="Schoch C.L."/>
            <person name="Horwitz B.A."/>
            <person name="Barry K.W."/>
            <person name="Condon B.J."/>
            <person name="Copeland A.C."/>
            <person name="Dhillon B."/>
            <person name="Glaser F."/>
            <person name="Hesse C.N."/>
            <person name="Kosti I."/>
            <person name="LaButti K."/>
            <person name="Lindquist E.A."/>
            <person name="Lucas S."/>
            <person name="Salamov A.A."/>
            <person name="Bradshaw R.E."/>
            <person name="Ciuffetti L."/>
            <person name="Hamelin R.C."/>
            <person name="Kema G.H.J."/>
            <person name="Lawrence C."/>
            <person name="Scott J.A."/>
            <person name="Spatafora J.W."/>
            <person name="Turgeon B.G."/>
            <person name="de Wit P.J.G.M."/>
            <person name="Zhong S."/>
            <person name="Goodwin S.B."/>
            <person name="Grigoriev I.V."/>
        </authorList>
    </citation>
    <scope>NUCLEOTIDE SEQUENCE [LARGE SCALE GENOMIC DNA]</scope>
    <source>
        <strain evidence="1 2">CIRAD86</strain>
    </source>
</reference>
<protein>
    <submittedName>
        <fullName evidence="1">Uncharacterized protein</fullName>
    </submittedName>
</protein>
<dbReference type="RefSeq" id="XP_007927362.1">
    <property type="nucleotide sequence ID" value="XM_007929171.1"/>
</dbReference>
<keyword evidence="2" id="KW-1185">Reference proteome</keyword>
<evidence type="ECO:0000313" key="2">
    <source>
        <dbReference type="Proteomes" id="UP000016932"/>
    </source>
</evidence>
<dbReference type="KEGG" id="pfj:MYCFIDRAFT_175397"/>
<organism evidence="1 2">
    <name type="scientific">Pseudocercospora fijiensis (strain CIRAD86)</name>
    <name type="common">Black leaf streak disease fungus</name>
    <name type="synonym">Mycosphaerella fijiensis</name>
    <dbReference type="NCBI Taxonomy" id="383855"/>
    <lineage>
        <taxon>Eukaryota</taxon>
        <taxon>Fungi</taxon>
        <taxon>Dikarya</taxon>
        <taxon>Ascomycota</taxon>
        <taxon>Pezizomycotina</taxon>
        <taxon>Dothideomycetes</taxon>
        <taxon>Dothideomycetidae</taxon>
        <taxon>Mycosphaerellales</taxon>
        <taxon>Mycosphaerellaceae</taxon>
        <taxon>Pseudocercospora</taxon>
    </lineage>
</organism>
<dbReference type="Proteomes" id="UP000016932">
    <property type="component" value="Unassembled WGS sequence"/>
</dbReference>
<name>M3AB57_PSEFD</name>
<dbReference type="EMBL" id="KB446559">
    <property type="protein sequence ID" value="EME81806.1"/>
    <property type="molecule type" value="Genomic_DNA"/>
</dbReference>